<dbReference type="GO" id="GO:0002250">
    <property type="term" value="P:adaptive immune response"/>
    <property type="evidence" value="ECO:0007669"/>
    <property type="project" value="UniProtKB-KW"/>
</dbReference>
<dbReference type="GO" id="GO:0042288">
    <property type="term" value="F:MHC class I protein binding"/>
    <property type="evidence" value="ECO:0007669"/>
    <property type="project" value="InterPro"/>
</dbReference>
<keyword evidence="15" id="KW-1185">Reference proteome</keyword>
<keyword evidence="2 11" id="KW-0812">Transmembrane</keyword>
<dbReference type="InterPro" id="IPR013783">
    <property type="entry name" value="Ig-like_fold"/>
</dbReference>
<keyword evidence="3 12" id="KW-0732">Signal</keyword>
<dbReference type="GO" id="GO:0050776">
    <property type="term" value="P:regulation of immune response"/>
    <property type="evidence" value="ECO:0007669"/>
    <property type="project" value="InterPro"/>
</dbReference>
<organism evidence="14 15">
    <name type="scientific">Leptobrachium leishanense</name>
    <name type="common">Leishan spiny toad</name>
    <dbReference type="NCBI Taxonomy" id="445787"/>
    <lineage>
        <taxon>Eukaryota</taxon>
        <taxon>Metazoa</taxon>
        <taxon>Chordata</taxon>
        <taxon>Craniata</taxon>
        <taxon>Vertebrata</taxon>
        <taxon>Euteleostomi</taxon>
        <taxon>Amphibia</taxon>
        <taxon>Batrachia</taxon>
        <taxon>Anura</taxon>
        <taxon>Pelobatoidea</taxon>
        <taxon>Megophryidae</taxon>
        <taxon>Leptobrachium</taxon>
    </lineage>
</organism>
<feature type="transmembrane region" description="Helical" evidence="11">
    <location>
        <begin position="180"/>
        <end position="201"/>
    </location>
</feature>
<keyword evidence="5 11" id="KW-1133">Transmembrane helix</keyword>
<evidence type="ECO:0000256" key="3">
    <source>
        <dbReference type="ARBA" id="ARBA00022729"/>
    </source>
</evidence>
<evidence type="ECO:0000259" key="13">
    <source>
        <dbReference type="PROSITE" id="PS50835"/>
    </source>
</evidence>
<evidence type="ECO:0000313" key="15">
    <source>
        <dbReference type="Proteomes" id="UP000694569"/>
    </source>
</evidence>
<protein>
    <recommendedName>
        <fullName evidence="13">Ig-like domain-containing protein</fullName>
    </recommendedName>
</protein>
<evidence type="ECO:0000256" key="6">
    <source>
        <dbReference type="ARBA" id="ARBA00023130"/>
    </source>
</evidence>
<feature type="chain" id="PRO_5034081381" description="Ig-like domain-containing protein" evidence="12">
    <location>
        <begin position="27"/>
        <end position="220"/>
    </location>
</feature>
<dbReference type="InterPro" id="IPR042414">
    <property type="entry name" value="CD8B"/>
</dbReference>
<keyword evidence="9" id="KW-0325">Glycoprotein</keyword>
<evidence type="ECO:0000256" key="7">
    <source>
        <dbReference type="ARBA" id="ARBA00023136"/>
    </source>
</evidence>
<keyword evidence="6" id="KW-1064">Adaptive immunity</keyword>
<keyword evidence="7 11" id="KW-0472">Membrane</keyword>
<sequence>MKHPTKGLLCNTCLFLISFCVTGTHCFVNVVQTPASTFNLENSQTEIACVIKSRSIDQLMVFWYRKPTASDEPEFIVSSTARNKNAYNEDLRNRERFNTSRDHFQRSFILKITKLEYSDTGVYYCMVEEALKMAIGTGTTLNVVDKFPTVAPTLKTTTRMPCKCPEKKRKIKKGPSCSTVVWLPLVGCAALLLISLAYFIAHTHRVYMRSRQFFRKHLTK</sequence>
<keyword evidence="4" id="KW-0391">Immunity</keyword>
<evidence type="ECO:0000256" key="12">
    <source>
        <dbReference type="SAM" id="SignalP"/>
    </source>
</evidence>
<dbReference type="PANTHER" id="PTHR11292:SF7">
    <property type="entry name" value="T-CELL SURFACE GLYCOPROTEIN CD8 BETA CHAIN-RELATED"/>
    <property type="match status" value="1"/>
</dbReference>
<evidence type="ECO:0000256" key="11">
    <source>
        <dbReference type="SAM" id="Phobius"/>
    </source>
</evidence>
<proteinExistence type="predicted"/>
<accession>A0A8C5M7L8</accession>
<evidence type="ECO:0000256" key="9">
    <source>
        <dbReference type="ARBA" id="ARBA00023180"/>
    </source>
</evidence>
<evidence type="ECO:0000256" key="5">
    <source>
        <dbReference type="ARBA" id="ARBA00022989"/>
    </source>
</evidence>
<dbReference type="GO" id="GO:0009986">
    <property type="term" value="C:cell surface"/>
    <property type="evidence" value="ECO:0007669"/>
    <property type="project" value="TreeGrafter"/>
</dbReference>
<dbReference type="Gene3D" id="2.60.40.10">
    <property type="entry name" value="Immunoglobulins"/>
    <property type="match status" value="1"/>
</dbReference>
<dbReference type="InterPro" id="IPR003599">
    <property type="entry name" value="Ig_sub"/>
</dbReference>
<reference evidence="14" key="1">
    <citation type="submission" date="2025-08" db="UniProtKB">
        <authorList>
            <consortium name="Ensembl"/>
        </authorList>
    </citation>
    <scope>IDENTIFICATION</scope>
</reference>
<dbReference type="AlphaFoldDB" id="A0A8C5M7L8"/>
<evidence type="ECO:0000256" key="1">
    <source>
        <dbReference type="ARBA" id="ARBA00004479"/>
    </source>
</evidence>
<reference evidence="14" key="2">
    <citation type="submission" date="2025-09" db="UniProtKB">
        <authorList>
            <consortium name="Ensembl"/>
        </authorList>
    </citation>
    <scope>IDENTIFICATION</scope>
</reference>
<dbReference type="InterPro" id="IPR007110">
    <property type="entry name" value="Ig-like_dom"/>
</dbReference>
<dbReference type="PANTHER" id="PTHR11292">
    <property type="entry name" value="T-CELL SURFACE GLYCOPROTEIN CD8 BETA CHAIN"/>
    <property type="match status" value="1"/>
</dbReference>
<feature type="domain" description="Ig-like" evidence="13">
    <location>
        <begin position="28"/>
        <end position="142"/>
    </location>
</feature>
<keyword evidence="10" id="KW-0393">Immunoglobulin domain</keyword>
<dbReference type="Pfam" id="PF07686">
    <property type="entry name" value="V-set"/>
    <property type="match status" value="1"/>
</dbReference>
<keyword evidence="8" id="KW-1015">Disulfide bond</keyword>
<evidence type="ECO:0000256" key="2">
    <source>
        <dbReference type="ARBA" id="ARBA00022692"/>
    </source>
</evidence>
<feature type="signal peptide" evidence="12">
    <location>
        <begin position="1"/>
        <end position="26"/>
    </location>
</feature>
<evidence type="ECO:0000256" key="4">
    <source>
        <dbReference type="ARBA" id="ARBA00022859"/>
    </source>
</evidence>
<dbReference type="SMART" id="SM00409">
    <property type="entry name" value="IG"/>
    <property type="match status" value="1"/>
</dbReference>
<name>A0A8C5M7L8_9ANUR</name>
<evidence type="ECO:0000313" key="14">
    <source>
        <dbReference type="Ensembl" id="ENSLLEP00000009074.1"/>
    </source>
</evidence>
<dbReference type="Proteomes" id="UP000694569">
    <property type="component" value="Unplaced"/>
</dbReference>
<dbReference type="GO" id="GO:0016020">
    <property type="term" value="C:membrane"/>
    <property type="evidence" value="ECO:0007669"/>
    <property type="project" value="UniProtKB-SubCell"/>
</dbReference>
<dbReference type="InterPro" id="IPR013106">
    <property type="entry name" value="Ig_V-set"/>
</dbReference>
<dbReference type="Ensembl" id="ENSLLET00000009425.1">
    <property type="protein sequence ID" value="ENSLLEP00000009074.1"/>
    <property type="gene ID" value="ENSLLEG00000005792.1"/>
</dbReference>
<dbReference type="GO" id="GO:0015026">
    <property type="term" value="F:coreceptor activity"/>
    <property type="evidence" value="ECO:0007669"/>
    <property type="project" value="InterPro"/>
</dbReference>
<dbReference type="OrthoDB" id="9394844at2759"/>
<evidence type="ECO:0000256" key="10">
    <source>
        <dbReference type="ARBA" id="ARBA00023319"/>
    </source>
</evidence>
<dbReference type="SMART" id="SM00406">
    <property type="entry name" value="IGv"/>
    <property type="match status" value="1"/>
</dbReference>
<dbReference type="InterPro" id="IPR036179">
    <property type="entry name" value="Ig-like_dom_sf"/>
</dbReference>
<dbReference type="SUPFAM" id="SSF48726">
    <property type="entry name" value="Immunoglobulin"/>
    <property type="match status" value="1"/>
</dbReference>
<dbReference type="PROSITE" id="PS50835">
    <property type="entry name" value="IG_LIKE"/>
    <property type="match status" value="1"/>
</dbReference>
<comment type="subcellular location">
    <subcellularLocation>
        <location evidence="1">Membrane</location>
        <topology evidence="1">Single-pass type I membrane protein</topology>
    </subcellularLocation>
</comment>
<evidence type="ECO:0000256" key="8">
    <source>
        <dbReference type="ARBA" id="ARBA00023157"/>
    </source>
</evidence>
<dbReference type="GeneTree" id="ENSGT00510000048998"/>